<evidence type="ECO:0000313" key="3">
    <source>
        <dbReference type="Proteomes" id="UP001255416"/>
    </source>
</evidence>
<evidence type="ECO:0000313" key="2">
    <source>
        <dbReference type="EMBL" id="MDU9003761.1"/>
    </source>
</evidence>
<keyword evidence="1" id="KW-0812">Transmembrane</keyword>
<name>A0ABU3VC67_9RHOB</name>
<feature type="transmembrane region" description="Helical" evidence="1">
    <location>
        <begin position="52"/>
        <end position="74"/>
    </location>
</feature>
<accession>A0ABU3VC67</accession>
<feature type="transmembrane region" description="Helical" evidence="1">
    <location>
        <begin position="20"/>
        <end position="40"/>
    </location>
</feature>
<comment type="caution">
    <text evidence="2">The sequence shown here is derived from an EMBL/GenBank/DDBJ whole genome shotgun (WGS) entry which is preliminary data.</text>
</comment>
<dbReference type="EMBL" id="JASMWN010000004">
    <property type="protein sequence ID" value="MDU9003761.1"/>
    <property type="molecule type" value="Genomic_DNA"/>
</dbReference>
<proteinExistence type="predicted"/>
<keyword evidence="1" id="KW-1133">Transmembrane helix</keyword>
<organism evidence="2 3">
    <name type="scientific">Sedimentitalea todarodis</name>
    <dbReference type="NCBI Taxonomy" id="1631240"/>
    <lineage>
        <taxon>Bacteria</taxon>
        <taxon>Pseudomonadati</taxon>
        <taxon>Pseudomonadota</taxon>
        <taxon>Alphaproteobacteria</taxon>
        <taxon>Rhodobacterales</taxon>
        <taxon>Paracoccaceae</taxon>
        <taxon>Sedimentitalea</taxon>
    </lineage>
</organism>
<reference evidence="3" key="1">
    <citation type="submission" date="2023-05" db="EMBL/GenBank/DDBJ databases">
        <title>Sedimentitalea sp. nov. JM2-8.</title>
        <authorList>
            <person name="Huang J."/>
        </authorList>
    </citation>
    <scope>NUCLEOTIDE SEQUENCE [LARGE SCALE GENOMIC DNA]</scope>
    <source>
        <strain evidence="3">KHS03</strain>
    </source>
</reference>
<dbReference type="RefSeq" id="WP_316774894.1">
    <property type="nucleotide sequence ID" value="NZ_JASMWN010000004.1"/>
</dbReference>
<gene>
    <name evidence="2" type="ORF">QO231_07830</name>
</gene>
<keyword evidence="1" id="KW-0472">Membrane</keyword>
<evidence type="ECO:0000256" key="1">
    <source>
        <dbReference type="SAM" id="Phobius"/>
    </source>
</evidence>
<sequence length="77" mass="7641">MERVDHGQRSAGLLLVRPSLAGTACGLSGALAVGIGAVLTSGTDAIVTAEHAPFAVLGIMSMISGTRFAVCALCPMA</sequence>
<dbReference type="Proteomes" id="UP001255416">
    <property type="component" value="Unassembled WGS sequence"/>
</dbReference>
<keyword evidence="3" id="KW-1185">Reference proteome</keyword>
<protein>
    <submittedName>
        <fullName evidence="2">Uncharacterized protein</fullName>
    </submittedName>
</protein>